<reference evidence="1" key="1">
    <citation type="submission" date="2020-05" db="EMBL/GenBank/DDBJ databases">
        <title>The draft genome sequence of Maribacter sp. ANRC-HE7.</title>
        <authorList>
            <person name="Mu L."/>
        </authorList>
    </citation>
    <scope>NUCLEOTIDE SEQUENCE</scope>
    <source>
        <strain evidence="1">ANRC-HE7</strain>
    </source>
</reference>
<dbReference type="Proteomes" id="UP001166021">
    <property type="component" value="Unassembled WGS sequence"/>
</dbReference>
<dbReference type="SUPFAM" id="SSF51126">
    <property type="entry name" value="Pectin lyase-like"/>
    <property type="match status" value="1"/>
</dbReference>
<name>A0ABR7UWJ5_9FLAO</name>
<evidence type="ECO:0008006" key="3">
    <source>
        <dbReference type="Google" id="ProtNLM"/>
    </source>
</evidence>
<accession>A0ABR7UWJ5</accession>
<dbReference type="Gene3D" id="2.160.20.10">
    <property type="entry name" value="Single-stranded right-handed beta-helix, Pectin lyase-like"/>
    <property type="match status" value="1"/>
</dbReference>
<gene>
    <name evidence="1" type="ORF">HPE56_03705</name>
</gene>
<evidence type="ECO:0000313" key="2">
    <source>
        <dbReference type="Proteomes" id="UP001166021"/>
    </source>
</evidence>
<dbReference type="InterPro" id="IPR012334">
    <property type="entry name" value="Pectin_lyas_fold"/>
</dbReference>
<protein>
    <recommendedName>
        <fullName evidence="3">Right handed beta helix region</fullName>
    </recommendedName>
</protein>
<keyword evidence="2" id="KW-1185">Reference proteome</keyword>
<organism evidence="1 2">
    <name type="scientific">Maribacter aquimaris</name>
    <dbReference type="NCBI Taxonomy" id="2737171"/>
    <lineage>
        <taxon>Bacteria</taxon>
        <taxon>Pseudomonadati</taxon>
        <taxon>Bacteroidota</taxon>
        <taxon>Flavobacteriia</taxon>
        <taxon>Flavobacteriales</taxon>
        <taxon>Flavobacteriaceae</taxon>
        <taxon>Maribacter</taxon>
    </lineage>
</organism>
<dbReference type="EMBL" id="JABTCF010000001">
    <property type="protein sequence ID" value="MBD0776889.1"/>
    <property type="molecule type" value="Genomic_DNA"/>
</dbReference>
<sequence length="525" mass="57905">MKYTLKELTYIFFLIFCIACSKDEENHLQEIDSPDISTGSIKICEAKGNGKLYEVGPGKEYENIIDVPTENLGPGDAVRIYAKDKPYYERIIISTRGTETEPICICGVPDENGKLPVLDGTNSRVRPIDLRSYFNSTIAYLGMVIISATADNHPEYINISNLQIQGAHQYKEDDSQKTYEMGSEKLKPFSRAASGIYMRGAHIEVNNCIITHNGNGIFGAYNSPKDPLIDVRLNNNIIKGNGTFNVSQQHNIYIEADGLVSIGNQFGPVREGSHGANYKSRSAGDVIMYNRFVGPAARQINLAETENAVDYFPQLDSFKTTYFAGNIIEGSNPGAGTILHYGNDVDSASPDGKGNRKGTLYCYNNTFVLKGNNKVSYRKMFFDLTFCEGTLKAFNNILYYENDSSDPNIQVSVLRNSGSVGLFSNNLISDATVAAYSTRFTGEDQKRCSSGSLTYETVAQMIVPDQDFSVDPANAYKLQTGSKAIDAGMEIPAYVKKLEYQFKSPNGVEPREIKGASIDIGAYEF</sequence>
<comment type="caution">
    <text evidence="1">The sequence shown here is derived from an EMBL/GenBank/DDBJ whole genome shotgun (WGS) entry which is preliminary data.</text>
</comment>
<dbReference type="RefSeq" id="WP_188242396.1">
    <property type="nucleotide sequence ID" value="NZ_JABTCF010000001.1"/>
</dbReference>
<proteinExistence type="predicted"/>
<evidence type="ECO:0000313" key="1">
    <source>
        <dbReference type="EMBL" id="MBD0776889.1"/>
    </source>
</evidence>
<dbReference type="InterPro" id="IPR011050">
    <property type="entry name" value="Pectin_lyase_fold/virulence"/>
</dbReference>